<sequence length="220" mass="24921">MKNLFTITAVAFFLVAFNTVDVNPVKEKNAAKVLLDKVVAKAKSYKNMDIDFKYAINNAKENINQESKGTVLLQGNKYHLSFMGITKIFDGKKIYTIVPEDEEVTISNHDENDANAMSPNKIFTFFKKGFKYSMDIKQPVAGKTIQYVKLTPSSVVDKRKEILIGIDTKTNHIYNLIEVGKNGTKTTLTVSSFKFNQVLAKNQFTFVKAKYPNYYINKAD</sequence>
<name>A0A1H6QAZ5_9FLAO</name>
<dbReference type="InterPro" id="IPR029046">
    <property type="entry name" value="LolA/LolB/LppX"/>
</dbReference>
<keyword evidence="3" id="KW-1185">Reference proteome</keyword>
<keyword evidence="1" id="KW-0732">Signal</keyword>
<dbReference type="InterPro" id="IPR004564">
    <property type="entry name" value="OM_lipoprot_carrier_LolA-like"/>
</dbReference>
<evidence type="ECO:0000313" key="3">
    <source>
        <dbReference type="Proteomes" id="UP000199702"/>
    </source>
</evidence>
<dbReference type="Pfam" id="PF03548">
    <property type="entry name" value="LolA"/>
    <property type="match status" value="1"/>
</dbReference>
<gene>
    <name evidence="2" type="ORF">SAMN05660918_0403</name>
</gene>
<dbReference type="EMBL" id="FNYA01000001">
    <property type="protein sequence ID" value="SEI40913.1"/>
    <property type="molecule type" value="Genomic_DNA"/>
</dbReference>
<keyword evidence="2" id="KW-0449">Lipoprotein</keyword>
<dbReference type="Proteomes" id="UP000199702">
    <property type="component" value="Unassembled WGS sequence"/>
</dbReference>
<dbReference type="SUPFAM" id="SSF89392">
    <property type="entry name" value="Prokaryotic lipoproteins and lipoprotein localization factors"/>
    <property type="match status" value="1"/>
</dbReference>
<organism evidence="2 3">
    <name type="scientific">Flavobacterium terrigena</name>
    <dbReference type="NCBI Taxonomy" id="402734"/>
    <lineage>
        <taxon>Bacteria</taxon>
        <taxon>Pseudomonadati</taxon>
        <taxon>Bacteroidota</taxon>
        <taxon>Flavobacteriia</taxon>
        <taxon>Flavobacteriales</taxon>
        <taxon>Flavobacteriaceae</taxon>
        <taxon>Flavobacterium</taxon>
    </lineage>
</organism>
<dbReference type="STRING" id="402734.SAMN05660918_0403"/>
<proteinExistence type="predicted"/>
<dbReference type="CDD" id="cd16325">
    <property type="entry name" value="LolA"/>
    <property type="match status" value="1"/>
</dbReference>
<reference evidence="3" key="1">
    <citation type="submission" date="2016-10" db="EMBL/GenBank/DDBJ databases">
        <authorList>
            <person name="Varghese N."/>
            <person name="Submissions S."/>
        </authorList>
    </citation>
    <scope>NUCLEOTIDE SEQUENCE [LARGE SCALE GENOMIC DNA]</scope>
    <source>
        <strain evidence="3">DSM 17934</strain>
    </source>
</reference>
<accession>A0A1H6QAZ5</accession>
<dbReference type="RefSeq" id="WP_091307022.1">
    <property type="nucleotide sequence ID" value="NZ_CBCSJU010000001.1"/>
</dbReference>
<evidence type="ECO:0000256" key="1">
    <source>
        <dbReference type="ARBA" id="ARBA00022729"/>
    </source>
</evidence>
<dbReference type="AlphaFoldDB" id="A0A1H6QAZ5"/>
<dbReference type="OrthoDB" id="1491557at2"/>
<dbReference type="Gene3D" id="2.50.20.10">
    <property type="entry name" value="Lipoprotein localisation LolA/LolB/LppX"/>
    <property type="match status" value="1"/>
</dbReference>
<evidence type="ECO:0000313" key="2">
    <source>
        <dbReference type="EMBL" id="SEI40913.1"/>
    </source>
</evidence>
<protein>
    <submittedName>
        <fullName evidence="2">Outer membrane lipoprotein-sorting protein</fullName>
    </submittedName>
</protein>